<keyword evidence="3" id="KW-1185">Reference proteome</keyword>
<evidence type="ECO:0000313" key="2">
    <source>
        <dbReference type="EMBL" id="MCP2270005.1"/>
    </source>
</evidence>
<name>A0ABT1IBJ5_9PSEU</name>
<dbReference type="InterPro" id="IPR024975">
    <property type="entry name" value="NOV_C"/>
</dbReference>
<organism evidence="2 3">
    <name type="scientific">Actinokineospora diospyrosa</name>
    <dbReference type="NCBI Taxonomy" id="103728"/>
    <lineage>
        <taxon>Bacteria</taxon>
        <taxon>Bacillati</taxon>
        <taxon>Actinomycetota</taxon>
        <taxon>Actinomycetes</taxon>
        <taxon>Pseudonocardiales</taxon>
        <taxon>Pseudonocardiaceae</taxon>
        <taxon>Actinokineospora</taxon>
    </lineage>
</organism>
<evidence type="ECO:0000313" key="3">
    <source>
        <dbReference type="Proteomes" id="UP001205185"/>
    </source>
</evidence>
<protein>
    <recommendedName>
        <fullName evidence="1">Protein NO VEIN C-terminal domain-containing protein</fullName>
    </recommendedName>
</protein>
<dbReference type="EMBL" id="JAMTCO010000006">
    <property type="protein sequence ID" value="MCP2270005.1"/>
    <property type="molecule type" value="Genomic_DNA"/>
</dbReference>
<accession>A0ABT1IBJ5</accession>
<gene>
    <name evidence="2" type="ORF">LV75_002506</name>
</gene>
<comment type="caution">
    <text evidence="2">The sequence shown here is derived from an EMBL/GenBank/DDBJ whole genome shotgun (WGS) entry which is preliminary data.</text>
</comment>
<proteinExistence type="predicted"/>
<evidence type="ECO:0000259" key="1">
    <source>
        <dbReference type="Pfam" id="PF13020"/>
    </source>
</evidence>
<dbReference type="SUPFAM" id="SSF52980">
    <property type="entry name" value="Restriction endonuclease-like"/>
    <property type="match status" value="1"/>
</dbReference>
<dbReference type="Proteomes" id="UP001205185">
    <property type="component" value="Unassembled WGS sequence"/>
</dbReference>
<dbReference type="Pfam" id="PF13020">
    <property type="entry name" value="NOV_C"/>
    <property type="match status" value="1"/>
</dbReference>
<sequence>MLRGLVGQTIDTFTGLGNAVLELRGDQVLVGTRRTPGGALVPVADVQHGIDLLFAHGSVRITPDVLGGRSTFVGAVLVTLPGVRFTDRPVFVELTGHMTPEVADALIEIERAAGRPRRTGRGLTQPEKTAVERQAMVLATEYLVALGWAVEDVGATHSYDIHATRPGEHLYVEVKGTTSNGDEVILTKNEVDLMRRVHPHSMLIVIHDIHLDRTGTKPLASGGTRTVFHPWDVRDEQLTPMSYRYRTVE</sequence>
<reference evidence="2 3" key="1">
    <citation type="submission" date="2022-06" db="EMBL/GenBank/DDBJ databases">
        <title>Genomic Encyclopedia of Archaeal and Bacterial Type Strains, Phase II (KMG-II): from individual species to whole genera.</title>
        <authorList>
            <person name="Goeker M."/>
        </authorList>
    </citation>
    <scope>NUCLEOTIDE SEQUENCE [LARGE SCALE GENOMIC DNA]</scope>
    <source>
        <strain evidence="2 3">DSM 44255</strain>
    </source>
</reference>
<dbReference type="InterPro" id="IPR011335">
    <property type="entry name" value="Restrct_endonuc-II-like"/>
</dbReference>
<feature type="domain" description="Protein NO VEIN C-terminal" evidence="1">
    <location>
        <begin position="131"/>
        <end position="207"/>
    </location>
</feature>